<comment type="subcellular location">
    <subcellularLocation>
        <location evidence="1">Cell membrane</location>
    </subcellularLocation>
</comment>
<name>A0A3D2X385_9FIRM</name>
<dbReference type="GO" id="GO:0106409">
    <property type="term" value="F:cyclic-di-AMP phosphodiesterase activity"/>
    <property type="evidence" value="ECO:0007669"/>
    <property type="project" value="RHEA"/>
</dbReference>
<dbReference type="InterPro" id="IPR051319">
    <property type="entry name" value="Oligoribo/pAp-PDE_c-di-AMP_PDE"/>
</dbReference>
<keyword evidence="1" id="KW-0378">Hydrolase</keyword>
<dbReference type="InterPro" id="IPR001667">
    <property type="entry name" value="DDH_dom"/>
</dbReference>
<feature type="domain" description="DDH" evidence="4">
    <location>
        <begin position="368"/>
        <end position="524"/>
    </location>
</feature>
<keyword evidence="3" id="KW-1133">Transmembrane helix</keyword>
<feature type="binding site" evidence="2">
    <location>
        <position position="448"/>
    </location>
    <ligand>
        <name>Mn(2+)</name>
        <dbReference type="ChEBI" id="CHEBI:29035"/>
        <label>2</label>
    </ligand>
</feature>
<dbReference type="Pfam" id="PF24898">
    <property type="entry name" value="GGDEF_GdpP"/>
    <property type="match status" value="1"/>
</dbReference>
<evidence type="ECO:0000259" key="4">
    <source>
        <dbReference type="Pfam" id="PF01368"/>
    </source>
</evidence>
<evidence type="ECO:0000259" key="5">
    <source>
        <dbReference type="Pfam" id="PF02272"/>
    </source>
</evidence>
<dbReference type="PANTHER" id="PTHR47618">
    <property type="entry name" value="BIFUNCTIONAL OLIGORIBONUCLEASE AND PAP PHOSPHATASE NRNA"/>
    <property type="match status" value="1"/>
</dbReference>
<accession>A0A3D2X385</accession>
<dbReference type="PIRSF" id="PIRSF026583">
    <property type="entry name" value="YybT"/>
    <property type="match status" value="1"/>
</dbReference>
<dbReference type="InterPro" id="IPR038763">
    <property type="entry name" value="DHH_sf"/>
</dbReference>
<dbReference type="FunFam" id="3.90.1640.10:FF:000002">
    <property type="entry name" value="Cyclic-di-AMP phosphodiesterase"/>
    <property type="match status" value="1"/>
</dbReference>
<dbReference type="Gene3D" id="3.30.450.20">
    <property type="entry name" value="PAS domain"/>
    <property type="match status" value="1"/>
</dbReference>
<dbReference type="Gene3D" id="3.10.310.30">
    <property type="match status" value="1"/>
</dbReference>
<reference evidence="6 7" key="1">
    <citation type="journal article" date="2018" name="Nat. Biotechnol.">
        <title>A standardized bacterial taxonomy based on genome phylogeny substantially revises the tree of life.</title>
        <authorList>
            <person name="Parks D.H."/>
            <person name="Chuvochina M."/>
            <person name="Waite D.W."/>
            <person name="Rinke C."/>
            <person name="Skarshewski A."/>
            <person name="Chaumeil P.A."/>
            <person name="Hugenholtz P."/>
        </authorList>
    </citation>
    <scope>NUCLEOTIDE SEQUENCE [LARGE SCALE GENOMIC DNA]</scope>
    <source>
        <strain evidence="6">UBA11728</strain>
    </source>
</reference>
<comment type="cofactor">
    <cofactor evidence="2">
        <name>Mn(2+)</name>
        <dbReference type="ChEBI" id="CHEBI:29035"/>
    </cofactor>
    <text evidence="2">For phosphodiesterase activity, probably binds 2 Mn(2+) per subunit.</text>
</comment>
<comment type="function">
    <text evidence="1">Has phosphodiesterase (PDE) activity against cyclic-di-AMP (c-di-AMP).</text>
</comment>
<dbReference type="Pfam" id="PF01368">
    <property type="entry name" value="DHH"/>
    <property type="match status" value="1"/>
</dbReference>
<dbReference type="SUPFAM" id="SSF64182">
    <property type="entry name" value="DHH phosphoesterases"/>
    <property type="match status" value="1"/>
</dbReference>
<proteinExistence type="inferred from homology"/>
<comment type="caution">
    <text evidence="6">The sequence shown here is derived from an EMBL/GenBank/DDBJ whole genome shotgun (WGS) entry which is preliminary data.</text>
</comment>
<sequence length="684" mass="77105">MRNRRRLSGSLRAYLRWPLLLTSLLVVMNICIYMIDRKASVVMTCFVVLYLVIALSLFFVKRPSIMGDMVRFASNYGQVQSKLLKELSLPYAVIDSTGKMLWANDEFCDIIHSERRARHAITNIFPEITNDILPFSEMDVEVHLSYGDANYKVVLRRVSIPDFEEDSYYMEDETTIQNTSYLIAMYLHDETEIVALQKENRDQRQIIGLLYIDNYEEALESVDEVRRSLLTALVDRKINKYMQSIDAVIKKIEKDKYIFVFQNKYMQQLQSNRFSILEEVRSVNIGNEMSVTISMGLGVNADTYMRGYEFARAAIDLALGRGGDQAVLKEGEKISYYGGKSVTVEKNTRVKARVKAHALREFVEAKDKIVIMGHSIGDVDSFGAAIGMYRIAKTLGKKAHIVINEVTSSVRPILSRFTNNPDYEEDMFLNSSSAIQAVDMNTLLIVVDVNRPSYTECPELLELTKTIVILDHHRQTGEAVENAVLSYIEPYASSSCEMVAEILQYIGDGLKLRQCEADAMYAGIVIDTNNFLNKTGVRTFEAAAYLRRSGADVTRIRKAFRTEMPEYITKAEAITSTEVFMDKYAFAECSSEGVDSPTVLGAQVANELLNINNMKASFVFTHFNGKIYISARSIDELNVQVVMEKLGGGGHMSVAGAQLSDCTLAEAMQKVKDVLTKMTEEGDI</sequence>
<feature type="binding site" evidence="2">
    <location>
        <position position="380"/>
    </location>
    <ligand>
        <name>Mn(2+)</name>
        <dbReference type="ChEBI" id="CHEBI:29035"/>
        <label>2</label>
    </ligand>
</feature>
<feature type="binding site" evidence="2">
    <location>
        <position position="527"/>
    </location>
    <ligand>
        <name>Mn(2+)</name>
        <dbReference type="ChEBI" id="CHEBI:29035"/>
        <label>2</label>
    </ligand>
</feature>
<dbReference type="EC" id="3.1.4.-" evidence="1"/>
<keyword evidence="2" id="KW-0464">Manganese</keyword>
<evidence type="ECO:0000256" key="2">
    <source>
        <dbReference type="PIRSR" id="PIRSR026583-50"/>
    </source>
</evidence>
<feature type="binding site" evidence="2">
    <location>
        <position position="472"/>
    </location>
    <ligand>
        <name>Mn(2+)</name>
        <dbReference type="ChEBI" id="CHEBI:29035"/>
        <label>2</label>
    </ligand>
</feature>
<keyword evidence="1" id="KW-1003">Cell membrane</keyword>
<dbReference type="EMBL" id="DPVV01000057">
    <property type="protein sequence ID" value="HCL01093.1"/>
    <property type="molecule type" value="Genomic_DNA"/>
</dbReference>
<comment type="catalytic activity">
    <reaction evidence="1">
        <text>3',3'-c-di-AMP + H2O = 5'-O-phosphonoadenylyl-(3'-&gt;5')-adenosine + H(+)</text>
        <dbReference type="Rhea" id="RHEA:54420"/>
        <dbReference type="ChEBI" id="CHEBI:15377"/>
        <dbReference type="ChEBI" id="CHEBI:15378"/>
        <dbReference type="ChEBI" id="CHEBI:71500"/>
        <dbReference type="ChEBI" id="CHEBI:138171"/>
    </reaction>
</comment>
<protein>
    <recommendedName>
        <fullName evidence="1">Cyclic-di-AMP phosphodiesterase</fullName>
        <ecNumber evidence="1">3.1.4.-</ecNumber>
    </recommendedName>
</protein>
<dbReference type="AlphaFoldDB" id="A0A3D2X385"/>
<keyword evidence="2" id="KW-0479">Metal-binding</keyword>
<feature type="binding site" evidence="2">
    <location>
        <position position="378"/>
    </location>
    <ligand>
        <name>Mn(2+)</name>
        <dbReference type="ChEBI" id="CHEBI:29035"/>
        <label>1</label>
    </ligand>
</feature>
<dbReference type="Proteomes" id="UP000262969">
    <property type="component" value="Unassembled WGS sequence"/>
</dbReference>
<dbReference type="Gene3D" id="3.90.1640.10">
    <property type="entry name" value="inorganic pyrophosphatase (n-terminal core)"/>
    <property type="match status" value="1"/>
</dbReference>
<dbReference type="PANTHER" id="PTHR47618:SF2">
    <property type="entry name" value="CYCLIC-DI-AMP PHOSPHODIESTERASE GDPP"/>
    <property type="match status" value="1"/>
</dbReference>
<dbReference type="InterPro" id="IPR003156">
    <property type="entry name" value="DHHA1_dom"/>
</dbReference>
<dbReference type="GO" id="GO:0005886">
    <property type="term" value="C:plasma membrane"/>
    <property type="evidence" value="ECO:0007669"/>
    <property type="project" value="UniProtKB-SubCell"/>
</dbReference>
<dbReference type="GO" id="GO:0046872">
    <property type="term" value="F:metal ion binding"/>
    <property type="evidence" value="ECO:0007669"/>
    <property type="project" value="UniProtKB-KW"/>
</dbReference>
<evidence type="ECO:0000256" key="1">
    <source>
        <dbReference type="PIRNR" id="PIRNR026583"/>
    </source>
</evidence>
<evidence type="ECO:0000313" key="6">
    <source>
        <dbReference type="EMBL" id="HCL01093.1"/>
    </source>
</evidence>
<keyword evidence="1 3" id="KW-0472">Membrane</keyword>
<dbReference type="GO" id="GO:0003676">
    <property type="term" value="F:nucleic acid binding"/>
    <property type="evidence" value="ECO:0007669"/>
    <property type="project" value="UniProtKB-UniRule"/>
</dbReference>
<dbReference type="Pfam" id="PF02272">
    <property type="entry name" value="DHHA1"/>
    <property type="match status" value="1"/>
</dbReference>
<comment type="similarity">
    <text evidence="1">Belongs to the GdpP/PdeA phosphodiesterase family.</text>
</comment>
<evidence type="ECO:0000256" key="3">
    <source>
        <dbReference type="SAM" id="Phobius"/>
    </source>
</evidence>
<keyword evidence="3" id="KW-0812">Transmembrane</keyword>
<feature type="transmembrane region" description="Helical" evidence="3">
    <location>
        <begin position="41"/>
        <end position="60"/>
    </location>
</feature>
<feature type="binding site" evidence="2">
    <location>
        <position position="448"/>
    </location>
    <ligand>
        <name>Mn(2+)</name>
        <dbReference type="ChEBI" id="CHEBI:29035"/>
        <label>1</label>
    </ligand>
</feature>
<dbReference type="InterPro" id="IPR014528">
    <property type="entry name" value="GdpP/PdeA"/>
</dbReference>
<evidence type="ECO:0000313" key="7">
    <source>
        <dbReference type="Proteomes" id="UP000262969"/>
    </source>
</evidence>
<feature type="binding site" evidence="2">
    <location>
        <position position="374"/>
    </location>
    <ligand>
        <name>Mn(2+)</name>
        <dbReference type="ChEBI" id="CHEBI:29035"/>
        <label>1</label>
    </ligand>
</feature>
<dbReference type="GO" id="GO:0016787">
    <property type="term" value="F:hydrolase activity"/>
    <property type="evidence" value="ECO:0007669"/>
    <property type="project" value="UniProtKB-UniRule"/>
</dbReference>
<gene>
    <name evidence="6" type="ORF">DHW61_01500</name>
</gene>
<organism evidence="6 7">
    <name type="scientific">Lachnoclostridium phytofermentans</name>
    <dbReference type="NCBI Taxonomy" id="66219"/>
    <lineage>
        <taxon>Bacteria</taxon>
        <taxon>Bacillati</taxon>
        <taxon>Bacillota</taxon>
        <taxon>Clostridia</taxon>
        <taxon>Lachnospirales</taxon>
        <taxon>Lachnospiraceae</taxon>
    </lineage>
</organism>
<feature type="transmembrane region" description="Helical" evidence="3">
    <location>
        <begin position="14"/>
        <end position="35"/>
    </location>
</feature>
<feature type="domain" description="DHHA1" evidence="5">
    <location>
        <begin position="602"/>
        <end position="675"/>
    </location>
</feature>